<name>A0A1V0P141_LACLL</name>
<evidence type="ECO:0000313" key="3">
    <source>
        <dbReference type="Proteomes" id="UP000192095"/>
    </source>
</evidence>
<evidence type="ECO:0000313" key="2">
    <source>
        <dbReference type="EMBL" id="ARE20529.1"/>
    </source>
</evidence>
<sequence length="68" mass="7727">MITILLNVLIAFAIFLLVMFAVVIVFAFVKTIKTKKEANKIINKTFNIDSSNPNDLANMIRKKIDEDL</sequence>
<keyword evidence="1" id="KW-1133">Transmembrane helix</keyword>
<keyword evidence="1" id="KW-0812">Transmembrane</keyword>
<proteinExistence type="predicted"/>
<gene>
    <name evidence="2" type="ORF">LLUC06_0982</name>
</gene>
<organism evidence="2 3">
    <name type="scientific">Lactococcus lactis subsp. lactis</name>
    <name type="common">Streptococcus lactis</name>
    <dbReference type="NCBI Taxonomy" id="1360"/>
    <lineage>
        <taxon>Bacteria</taxon>
        <taxon>Bacillati</taxon>
        <taxon>Bacillota</taxon>
        <taxon>Bacilli</taxon>
        <taxon>Lactobacillales</taxon>
        <taxon>Streptococcaceae</taxon>
        <taxon>Lactococcus</taxon>
    </lineage>
</organism>
<protein>
    <submittedName>
        <fullName evidence="2">Uncharacterized protein</fullName>
    </submittedName>
</protein>
<dbReference type="Proteomes" id="UP000192095">
    <property type="component" value="Chromosome"/>
</dbReference>
<reference evidence="2 3" key="1">
    <citation type="journal article" date="2017" name="BMC Genomics">
        <title>Comparative and functional genomics of the Lactococcus lactis taxon; insights into evolution and niche adaptation.</title>
        <authorList>
            <person name="Kelleher P."/>
            <person name="Bottacini F."/>
            <person name="Mahony J."/>
            <person name="Kilcawley K.N."/>
            <person name="van Sinderen D."/>
        </authorList>
    </citation>
    <scope>NUCLEOTIDE SEQUENCE [LARGE SCALE GENOMIC DNA]</scope>
    <source>
        <strain evidence="2 3">UC06</strain>
    </source>
</reference>
<evidence type="ECO:0000256" key="1">
    <source>
        <dbReference type="SAM" id="Phobius"/>
    </source>
</evidence>
<dbReference type="RefSeq" id="WP_039115075.1">
    <property type="nucleotide sequence ID" value="NZ_CP010050.1"/>
</dbReference>
<feature type="transmembrane region" description="Helical" evidence="1">
    <location>
        <begin position="6"/>
        <end position="29"/>
    </location>
</feature>
<dbReference type="EMBL" id="CP015902">
    <property type="protein sequence ID" value="ARE20529.1"/>
    <property type="molecule type" value="Genomic_DNA"/>
</dbReference>
<accession>A0A1V0P141</accession>
<dbReference type="AlphaFoldDB" id="A0A1V0P141"/>
<keyword evidence="1" id="KW-0472">Membrane</keyword>